<reference evidence="1" key="1">
    <citation type="submission" date="2022-06" db="EMBL/GenBank/DDBJ databases">
        <title>A novel DMS-producing enzyme.</title>
        <authorList>
            <person name="Zhang Y."/>
        </authorList>
    </citation>
    <scope>NUCLEOTIDE SEQUENCE</scope>
    <source>
        <strain evidence="1">RT37</strain>
    </source>
</reference>
<protein>
    <submittedName>
        <fullName evidence="1">DUF393 domain-containing protein</fullName>
    </submittedName>
</protein>
<name>A0AAU7KC95_9GAMM</name>
<accession>A0AAU7KC95</accession>
<dbReference type="Pfam" id="PF04134">
    <property type="entry name" value="DCC1-like"/>
    <property type="match status" value="1"/>
</dbReference>
<dbReference type="GO" id="GO:0015035">
    <property type="term" value="F:protein-disulfide reductase activity"/>
    <property type="evidence" value="ECO:0007669"/>
    <property type="project" value="InterPro"/>
</dbReference>
<dbReference type="EMBL" id="CP098827">
    <property type="protein sequence ID" value="XBO69290.1"/>
    <property type="molecule type" value="Genomic_DNA"/>
</dbReference>
<dbReference type="RefSeq" id="WP_348826551.1">
    <property type="nucleotide sequence ID" value="NZ_CP098827.1"/>
</dbReference>
<gene>
    <name evidence="1" type="ORF">NFG58_11665</name>
</gene>
<proteinExistence type="predicted"/>
<evidence type="ECO:0000313" key="1">
    <source>
        <dbReference type="EMBL" id="XBO69290.1"/>
    </source>
</evidence>
<sequence length="132" mass="14959">MASADQESRTESDARLIYDGQCPLCRSFVSRYGLSKGRLDLVDARHHPEEVRRLERLGCRLDEGMVLELGDERYHGDQAVRMAALAGRGRGPLSRGMLWWLSSRRRARLSYPLLKAVRRVMLKGLGVGPIRP</sequence>
<organism evidence="1">
    <name type="scientific">Halomonas sp. RT37</name>
    <dbReference type="NCBI Taxonomy" id="2950872"/>
    <lineage>
        <taxon>Bacteria</taxon>
        <taxon>Pseudomonadati</taxon>
        <taxon>Pseudomonadota</taxon>
        <taxon>Gammaproteobacteria</taxon>
        <taxon>Oceanospirillales</taxon>
        <taxon>Halomonadaceae</taxon>
        <taxon>Halomonas</taxon>
    </lineage>
</organism>
<dbReference type="AlphaFoldDB" id="A0AAU7KC95"/>
<dbReference type="InterPro" id="IPR007263">
    <property type="entry name" value="DCC1-like"/>
</dbReference>